<feature type="transmembrane region" description="Helical" evidence="6">
    <location>
        <begin position="312"/>
        <end position="336"/>
    </location>
</feature>
<feature type="transmembrane region" description="Helical" evidence="6">
    <location>
        <begin position="205"/>
        <end position="232"/>
    </location>
</feature>
<comment type="similarity">
    <text evidence="2 6">Belongs to the anoctamin family.</text>
</comment>
<feature type="transmembrane region" description="Helical" evidence="6">
    <location>
        <begin position="496"/>
        <end position="522"/>
    </location>
</feature>
<dbReference type="GO" id="GO:0005254">
    <property type="term" value="F:chloride channel activity"/>
    <property type="evidence" value="ECO:0000318"/>
    <property type="project" value="GO_Central"/>
</dbReference>
<name>W5MNQ7_LEPOC</name>
<comment type="subcellular location">
    <subcellularLocation>
        <location evidence="1 6">Membrane</location>
        <topology evidence="1 6">Multi-pass membrane protein</topology>
    </subcellularLocation>
</comment>
<keyword evidence="3 6" id="KW-0812">Transmembrane</keyword>
<evidence type="ECO:0000313" key="8">
    <source>
        <dbReference type="Ensembl" id="ENSLOCP00000010016.1"/>
    </source>
</evidence>
<dbReference type="Proteomes" id="UP000018468">
    <property type="component" value="Linkage group LG6"/>
</dbReference>
<evidence type="ECO:0000259" key="7">
    <source>
        <dbReference type="Pfam" id="PF04547"/>
    </source>
</evidence>
<keyword evidence="5 6" id="KW-0472">Membrane</keyword>
<evidence type="ECO:0000313" key="9">
    <source>
        <dbReference type="Proteomes" id="UP000018468"/>
    </source>
</evidence>
<evidence type="ECO:0000256" key="4">
    <source>
        <dbReference type="ARBA" id="ARBA00022989"/>
    </source>
</evidence>
<dbReference type="EMBL" id="AHAT01007601">
    <property type="status" value="NOT_ANNOTATED_CDS"/>
    <property type="molecule type" value="Genomic_DNA"/>
</dbReference>
<protein>
    <recommendedName>
        <fullName evidence="6">Anoctamin</fullName>
    </recommendedName>
</protein>
<dbReference type="Ensembl" id="ENSLOCT00000010028.1">
    <property type="protein sequence ID" value="ENSLOCP00000010016.1"/>
    <property type="gene ID" value="ENSLOCG00000008255.1"/>
</dbReference>
<dbReference type="Pfam" id="PF04547">
    <property type="entry name" value="Anoctamin"/>
    <property type="match status" value="1"/>
</dbReference>
<dbReference type="GO" id="GO:0005886">
    <property type="term" value="C:plasma membrane"/>
    <property type="evidence" value="ECO:0000318"/>
    <property type="project" value="GO_Central"/>
</dbReference>
<accession>W5MNQ7</accession>
<feature type="transmembrane region" description="Helical" evidence="6">
    <location>
        <begin position="587"/>
        <end position="612"/>
    </location>
</feature>
<dbReference type="Bgee" id="ENSLOCG00000008255">
    <property type="expression patterns" value="Expressed in testis and 1 other cell type or tissue"/>
</dbReference>
<dbReference type="GO" id="GO:1902476">
    <property type="term" value="P:chloride transmembrane transport"/>
    <property type="evidence" value="ECO:0000318"/>
    <property type="project" value="GO_Central"/>
</dbReference>
<dbReference type="HOGENOM" id="CLU_006685_2_3_1"/>
<dbReference type="PANTHER" id="PTHR12308">
    <property type="entry name" value="ANOCTAMIN"/>
    <property type="match status" value="1"/>
</dbReference>
<dbReference type="eggNOG" id="KOG2513">
    <property type="taxonomic scope" value="Eukaryota"/>
</dbReference>
<evidence type="ECO:0000256" key="6">
    <source>
        <dbReference type="RuleBase" id="RU280814"/>
    </source>
</evidence>
<feature type="transmembrane region" description="Helical" evidence="6">
    <location>
        <begin position="238"/>
        <end position="255"/>
    </location>
</feature>
<sequence length="628" mass="72764">VYTTCRYCKVHANSFIQIAPLVVLEFPLGTRVQTLEWLLGIICRDRQHGGAELHASVVNGTEKQGPVIVVGSYPERLLLEIKMTNLLEKGIYALPRGLACREQSWLHDGQRGVLTSAESISIITKILINLTARDEEGYVPGQPTVRLDTGEPILSKLVACNVIAKLYPMHDYLLLVELRKKWHDGMFLALGQPLREIQAYFGENVGLYFGFFGYFIRALLLKSILFLFLYFFPIQSNARLVFSLFFNILWFSLFLEGWKHRRNMLTLEWGTSERREERQVAVGGNNRIMGINLTFGHQKIISFSRELYFKTLLLSIPFVVTSLFVSAGLIVFYIHLESIESKYHFREKSCCGVPLYSLPEVSLTVAMLLLNRVYIELAKQLTEWENHESDVLHQKSLVAKLVIFYFFNNFGVHFYTAFYLQDLDKLRKHMVAQFVTYQILCEVSQSILSFLMTRKRHGRELVRSGQDQLQPLVLCQIQLQSCKSVYESEQDDYLDLFLSFCYMIFFSSVYPHATILCLLYNLTKILRDSWRFCSVLRRPFPGPATTNKIWHQAFERFEAIALVTNVALVWVSPEFHQFFKEYSTTHLLMALVALEHVMLALRSTVVSLILFISQEVRTRIRRMRSHSL</sequence>
<organism evidence="8 9">
    <name type="scientific">Lepisosteus oculatus</name>
    <name type="common">Spotted gar</name>
    <dbReference type="NCBI Taxonomy" id="7918"/>
    <lineage>
        <taxon>Eukaryota</taxon>
        <taxon>Metazoa</taxon>
        <taxon>Chordata</taxon>
        <taxon>Craniata</taxon>
        <taxon>Vertebrata</taxon>
        <taxon>Euteleostomi</taxon>
        <taxon>Actinopterygii</taxon>
        <taxon>Neopterygii</taxon>
        <taxon>Holostei</taxon>
        <taxon>Semionotiformes</taxon>
        <taxon>Lepisosteidae</taxon>
        <taxon>Lepisosteus</taxon>
    </lineage>
</organism>
<dbReference type="InterPro" id="IPR049452">
    <property type="entry name" value="Anoctamin_TM"/>
</dbReference>
<evidence type="ECO:0000256" key="1">
    <source>
        <dbReference type="ARBA" id="ARBA00004141"/>
    </source>
</evidence>
<dbReference type="PANTHER" id="PTHR12308:SF40">
    <property type="entry name" value="ANOCTAMIN-10"/>
    <property type="match status" value="1"/>
</dbReference>
<dbReference type="AlphaFoldDB" id="W5MNQ7"/>
<feature type="domain" description="Anoctamin transmembrane" evidence="7">
    <location>
        <begin position="197"/>
        <end position="622"/>
    </location>
</feature>
<evidence type="ECO:0000256" key="3">
    <source>
        <dbReference type="ARBA" id="ARBA00022692"/>
    </source>
</evidence>
<feature type="transmembrane region" description="Helical" evidence="6">
    <location>
        <begin position="356"/>
        <end position="375"/>
    </location>
</feature>
<reference evidence="8" key="2">
    <citation type="submission" date="2025-08" db="UniProtKB">
        <authorList>
            <consortium name="Ensembl"/>
        </authorList>
    </citation>
    <scope>IDENTIFICATION</scope>
</reference>
<keyword evidence="4 6" id="KW-1133">Transmembrane helix</keyword>
<reference evidence="8" key="3">
    <citation type="submission" date="2025-09" db="UniProtKB">
        <authorList>
            <consortium name="Ensembl"/>
        </authorList>
    </citation>
    <scope>IDENTIFICATION</scope>
</reference>
<dbReference type="InterPro" id="IPR007632">
    <property type="entry name" value="Anoctamin"/>
</dbReference>
<keyword evidence="9" id="KW-1185">Reference proteome</keyword>
<feature type="transmembrane region" description="Helical" evidence="6">
    <location>
        <begin position="396"/>
        <end position="420"/>
    </location>
</feature>
<dbReference type="InParanoid" id="W5MNQ7"/>
<evidence type="ECO:0000256" key="2">
    <source>
        <dbReference type="ARBA" id="ARBA00009671"/>
    </source>
</evidence>
<feature type="transmembrane region" description="Helical" evidence="6">
    <location>
        <begin position="557"/>
        <end position="575"/>
    </location>
</feature>
<evidence type="ECO:0000256" key="5">
    <source>
        <dbReference type="ARBA" id="ARBA00023136"/>
    </source>
</evidence>
<reference evidence="9" key="1">
    <citation type="submission" date="2011-12" db="EMBL/GenBank/DDBJ databases">
        <title>The Draft Genome of Lepisosteus oculatus.</title>
        <authorList>
            <consortium name="The Broad Institute Genome Assembly &amp; Analysis Group"/>
            <consortium name="Computational R&amp;D Group"/>
            <consortium name="and Sequencing Platform"/>
            <person name="Di Palma F."/>
            <person name="Alfoldi J."/>
            <person name="Johnson J."/>
            <person name="Berlin A."/>
            <person name="Gnerre S."/>
            <person name="Jaffe D."/>
            <person name="MacCallum I."/>
            <person name="Young S."/>
            <person name="Walker B.J."/>
            <person name="Lander E.S."/>
            <person name="Lindblad-Toh K."/>
        </authorList>
    </citation>
    <scope>NUCLEOTIDE SEQUENCE [LARGE SCALE GENOMIC DNA]</scope>
</reference>
<proteinExistence type="inferred from homology"/>
<dbReference type="OMA" id="VTHQSHS"/>
<dbReference type="GeneTree" id="ENSGT00940000157019"/>